<evidence type="ECO:0000313" key="5">
    <source>
        <dbReference type="Proteomes" id="UP000297635"/>
    </source>
</evidence>
<dbReference type="GeneID" id="82149603"/>
<keyword evidence="5" id="KW-1185">Reference proteome</keyword>
<keyword evidence="2 4" id="KW-0808">Transferase</keyword>
<comment type="caution">
    <text evidence="4">The sequence shown here is derived from an EMBL/GenBank/DDBJ whole genome shotgun (WGS) entry which is preliminary data.</text>
</comment>
<evidence type="ECO:0000256" key="2">
    <source>
        <dbReference type="ARBA" id="ARBA00022679"/>
    </source>
</evidence>
<feature type="domain" description="tRNA/rRNA methyltransferase SpoU type" evidence="3">
    <location>
        <begin position="25"/>
        <end position="167"/>
    </location>
</feature>
<dbReference type="SUPFAM" id="SSF75217">
    <property type="entry name" value="alpha/beta knot"/>
    <property type="match status" value="1"/>
</dbReference>
<protein>
    <submittedName>
        <fullName evidence="4">TrmH family RNA methyltransferase</fullName>
    </submittedName>
</protein>
<dbReference type="CDD" id="cd18097">
    <property type="entry name" value="SpoU-like"/>
    <property type="match status" value="1"/>
</dbReference>
<dbReference type="InterPro" id="IPR029026">
    <property type="entry name" value="tRNA_m1G_MTases_N"/>
</dbReference>
<dbReference type="GO" id="GO:0003723">
    <property type="term" value="F:RNA binding"/>
    <property type="evidence" value="ECO:0007669"/>
    <property type="project" value="InterPro"/>
</dbReference>
<dbReference type="PANTHER" id="PTHR46429">
    <property type="entry name" value="23S RRNA (GUANOSINE-2'-O-)-METHYLTRANSFERASE RLMB"/>
    <property type="match status" value="1"/>
</dbReference>
<dbReference type="RefSeq" id="WP_135471512.1">
    <property type="nucleotide sequence ID" value="NZ_CASCNC010000008.1"/>
</dbReference>
<reference evidence="4 5" key="1">
    <citation type="submission" date="2019-02" db="EMBL/GenBank/DDBJ databases">
        <title>Isolation and identification of novel species under the genus Muribaculum.</title>
        <authorList>
            <person name="Miyake S."/>
            <person name="Ding Y."/>
            <person name="Low A."/>
            <person name="Soh M."/>
            <person name="Seedorf H."/>
        </authorList>
    </citation>
    <scope>NUCLEOTIDE SEQUENCE [LARGE SCALE GENOMIC DNA]</scope>
    <source>
        <strain evidence="4 5">TLL-A3</strain>
    </source>
</reference>
<sequence>MEKKSIWDLNRVDVEHYRRQPKMRLTIVLDNVRSLNNIGAIFRTCDAFAVERILLCGISACPPSPEIHKTALGAEDSVEWGYFSDTRECIGALQRDGYTLCCLEQVKGSIELQDFIPQSGRRYALVLGHEVNGVDQEIVNQCDVCLEIPQRGTKHSLNVSVSGGIAIWHFFTHLDKLFS</sequence>
<dbReference type="AlphaFoldDB" id="A0A4Z0VB36"/>
<dbReference type="InterPro" id="IPR001537">
    <property type="entry name" value="SpoU_MeTrfase"/>
</dbReference>
<keyword evidence="1 4" id="KW-0489">Methyltransferase</keyword>
<name>A0A4Z0VB36_9BACT</name>
<proteinExistence type="predicted"/>
<dbReference type="Gene3D" id="3.40.1280.10">
    <property type="match status" value="1"/>
</dbReference>
<dbReference type="EMBL" id="SJSA01000001">
    <property type="protein sequence ID" value="TGG40500.1"/>
    <property type="molecule type" value="Genomic_DNA"/>
</dbReference>
<dbReference type="GO" id="GO:0032259">
    <property type="term" value="P:methylation"/>
    <property type="evidence" value="ECO:0007669"/>
    <property type="project" value="UniProtKB-KW"/>
</dbReference>
<dbReference type="Pfam" id="PF00588">
    <property type="entry name" value="SpoU_methylase"/>
    <property type="match status" value="1"/>
</dbReference>
<dbReference type="Proteomes" id="UP000297635">
    <property type="component" value="Unassembled WGS sequence"/>
</dbReference>
<gene>
    <name evidence="4" type="ORF">EZ315_07340</name>
</gene>
<dbReference type="InterPro" id="IPR029028">
    <property type="entry name" value="Alpha/beta_knot_MTases"/>
</dbReference>
<dbReference type="GO" id="GO:0006396">
    <property type="term" value="P:RNA processing"/>
    <property type="evidence" value="ECO:0007669"/>
    <property type="project" value="InterPro"/>
</dbReference>
<dbReference type="InterPro" id="IPR004441">
    <property type="entry name" value="rRNA_MeTrfase_TrmH"/>
</dbReference>
<organism evidence="4 5">
    <name type="scientific">Duncaniella freteri</name>
    <dbReference type="NCBI Taxonomy" id="2530391"/>
    <lineage>
        <taxon>Bacteria</taxon>
        <taxon>Pseudomonadati</taxon>
        <taxon>Bacteroidota</taxon>
        <taxon>Bacteroidia</taxon>
        <taxon>Bacteroidales</taxon>
        <taxon>Muribaculaceae</taxon>
        <taxon>Duncaniella</taxon>
    </lineage>
</organism>
<evidence type="ECO:0000259" key="3">
    <source>
        <dbReference type="Pfam" id="PF00588"/>
    </source>
</evidence>
<evidence type="ECO:0000313" key="4">
    <source>
        <dbReference type="EMBL" id="TGG40500.1"/>
    </source>
</evidence>
<dbReference type="PANTHER" id="PTHR46429:SF1">
    <property type="entry name" value="23S RRNA (GUANOSINE-2'-O-)-METHYLTRANSFERASE RLMB"/>
    <property type="match status" value="1"/>
</dbReference>
<evidence type="ECO:0000256" key="1">
    <source>
        <dbReference type="ARBA" id="ARBA00022603"/>
    </source>
</evidence>
<dbReference type="GO" id="GO:0008173">
    <property type="term" value="F:RNA methyltransferase activity"/>
    <property type="evidence" value="ECO:0007669"/>
    <property type="project" value="InterPro"/>
</dbReference>
<accession>A0A4Z0VB36</accession>
<dbReference type="GO" id="GO:0005829">
    <property type="term" value="C:cytosol"/>
    <property type="evidence" value="ECO:0007669"/>
    <property type="project" value="TreeGrafter"/>
</dbReference>